<dbReference type="Proteomes" id="UP000011083">
    <property type="component" value="Unassembled WGS sequence"/>
</dbReference>
<name>L8HCT2_ACACF</name>
<accession>L8HCT2</accession>
<evidence type="ECO:0000313" key="4">
    <source>
        <dbReference type="Proteomes" id="UP000011083"/>
    </source>
</evidence>
<dbReference type="VEuPathDB" id="AmoebaDB:ACA1_126320"/>
<feature type="chain" id="PRO_5003990625" evidence="1">
    <location>
        <begin position="33"/>
        <end position="189"/>
    </location>
</feature>
<protein>
    <submittedName>
        <fullName evidence="3">SCPlike extracellular subfamily protein</fullName>
    </submittedName>
</protein>
<proteinExistence type="predicted"/>
<dbReference type="InterPro" id="IPR035940">
    <property type="entry name" value="CAP_sf"/>
</dbReference>
<dbReference type="SMART" id="SM00198">
    <property type="entry name" value="SCP"/>
    <property type="match status" value="1"/>
</dbReference>
<dbReference type="InterPro" id="IPR014044">
    <property type="entry name" value="CAP_dom"/>
</dbReference>
<evidence type="ECO:0000259" key="2">
    <source>
        <dbReference type="SMART" id="SM00198"/>
    </source>
</evidence>
<dbReference type="Gene3D" id="3.40.33.10">
    <property type="entry name" value="CAP"/>
    <property type="match status" value="1"/>
</dbReference>
<feature type="domain" description="SCP" evidence="2">
    <location>
        <begin position="50"/>
        <end position="144"/>
    </location>
</feature>
<keyword evidence="1" id="KW-0732">Signal</keyword>
<feature type="signal peptide" evidence="1">
    <location>
        <begin position="1"/>
        <end position="32"/>
    </location>
</feature>
<dbReference type="GeneID" id="14923109"/>
<sequence>MLNNKTSLTLLLLLNLAVVLVSLGSGPAPAWGLVPRQNLTTTTRGNLTSADIEVVLATHNCYRAAVNLRPLNWSAEAAAFAQAYANRCTYAHNPNNTLYGENIAAGSDGGGLQLHHQPVPAQRHLRPLHAGGVEHDAGGGLWHGLLPREQPVGRAVPQLDLLRVQLHPSRYLPRSSLTHSHELTAPAAV</sequence>
<dbReference type="AlphaFoldDB" id="L8HCT2"/>
<gene>
    <name evidence="3" type="ORF">ACA1_126320</name>
</gene>
<evidence type="ECO:0000313" key="3">
    <source>
        <dbReference type="EMBL" id="ELR22181.1"/>
    </source>
</evidence>
<dbReference type="STRING" id="1257118.L8HCT2"/>
<dbReference type="EMBL" id="KB007887">
    <property type="protein sequence ID" value="ELR22181.1"/>
    <property type="molecule type" value="Genomic_DNA"/>
</dbReference>
<reference evidence="3 4" key="1">
    <citation type="journal article" date="2013" name="Genome Biol.">
        <title>Genome of Acanthamoeba castellanii highlights extensive lateral gene transfer and early evolution of tyrosine kinase signaling.</title>
        <authorList>
            <person name="Clarke M."/>
            <person name="Lohan A.J."/>
            <person name="Liu B."/>
            <person name="Lagkouvardos I."/>
            <person name="Roy S."/>
            <person name="Zafar N."/>
            <person name="Bertelli C."/>
            <person name="Schilde C."/>
            <person name="Kianianmomeni A."/>
            <person name="Burglin T.R."/>
            <person name="Frech C."/>
            <person name="Turcotte B."/>
            <person name="Kopec K.O."/>
            <person name="Synnott J.M."/>
            <person name="Choo C."/>
            <person name="Paponov I."/>
            <person name="Finkler A."/>
            <person name="Soon Heng Tan C."/>
            <person name="Hutchins A.P."/>
            <person name="Weinmeier T."/>
            <person name="Rattei T."/>
            <person name="Chu J.S."/>
            <person name="Gimenez G."/>
            <person name="Irimia M."/>
            <person name="Rigden D.J."/>
            <person name="Fitzpatrick D.A."/>
            <person name="Lorenzo-Morales J."/>
            <person name="Bateman A."/>
            <person name="Chiu C.H."/>
            <person name="Tang P."/>
            <person name="Hegemann P."/>
            <person name="Fromm H."/>
            <person name="Raoult D."/>
            <person name="Greub G."/>
            <person name="Miranda-Saavedra D."/>
            <person name="Chen N."/>
            <person name="Nash P."/>
            <person name="Ginger M.L."/>
            <person name="Horn M."/>
            <person name="Schaap P."/>
            <person name="Caler L."/>
            <person name="Loftus B."/>
        </authorList>
    </citation>
    <scope>NUCLEOTIDE SEQUENCE [LARGE SCALE GENOMIC DNA]</scope>
    <source>
        <strain evidence="3 4">Neff</strain>
    </source>
</reference>
<dbReference type="KEGG" id="acan:ACA1_126320"/>
<dbReference type="SUPFAM" id="SSF55797">
    <property type="entry name" value="PR-1-like"/>
    <property type="match status" value="1"/>
</dbReference>
<organism evidence="3 4">
    <name type="scientific">Acanthamoeba castellanii (strain ATCC 30010 / Neff)</name>
    <dbReference type="NCBI Taxonomy" id="1257118"/>
    <lineage>
        <taxon>Eukaryota</taxon>
        <taxon>Amoebozoa</taxon>
        <taxon>Discosea</taxon>
        <taxon>Longamoebia</taxon>
        <taxon>Centramoebida</taxon>
        <taxon>Acanthamoebidae</taxon>
        <taxon>Acanthamoeba</taxon>
    </lineage>
</organism>
<keyword evidence="4" id="KW-1185">Reference proteome</keyword>
<evidence type="ECO:0000256" key="1">
    <source>
        <dbReference type="SAM" id="SignalP"/>
    </source>
</evidence>
<dbReference type="Pfam" id="PF00188">
    <property type="entry name" value="CAP"/>
    <property type="match status" value="1"/>
</dbReference>
<dbReference type="RefSeq" id="XP_004348695.1">
    <property type="nucleotide sequence ID" value="XM_004348645.1"/>
</dbReference>